<dbReference type="KEGG" id="pka:PQ456_01405"/>
<dbReference type="AlphaFoldDB" id="A0AAX3M2T4"/>
<dbReference type="EMBL" id="CP117416">
    <property type="protein sequence ID" value="WCT56213.1"/>
    <property type="molecule type" value="Genomic_DNA"/>
</dbReference>
<organism evidence="1 2">
    <name type="scientific">Paenibacillus kyungheensis</name>
    <dbReference type="NCBI Taxonomy" id="1452732"/>
    <lineage>
        <taxon>Bacteria</taxon>
        <taxon>Bacillati</taxon>
        <taxon>Bacillota</taxon>
        <taxon>Bacilli</taxon>
        <taxon>Bacillales</taxon>
        <taxon>Paenibacillaceae</taxon>
        <taxon>Paenibacillus</taxon>
    </lineage>
</organism>
<keyword evidence="2" id="KW-1185">Reference proteome</keyword>
<proteinExistence type="predicted"/>
<dbReference type="Proteomes" id="UP001220509">
    <property type="component" value="Chromosome"/>
</dbReference>
<name>A0AAX3M2T4_9BACL</name>
<dbReference type="RefSeq" id="WP_273614518.1">
    <property type="nucleotide sequence ID" value="NZ_CP117416.1"/>
</dbReference>
<evidence type="ECO:0000313" key="2">
    <source>
        <dbReference type="Proteomes" id="UP001220509"/>
    </source>
</evidence>
<reference evidence="1 2" key="1">
    <citation type="submission" date="2023-02" db="EMBL/GenBank/DDBJ databases">
        <title>Genome sequence of Paenibacillus kyungheensis KACC 18744.</title>
        <authorList>
            <person name="Kim S."/>
            <person name="Heo J."/>
            <person name="Kwon S.-W."/>
        </authorList>
    </citation>
    <scope>NUCLEOTIDE SEQUENCE [LARGE SCALE GENOMIC DNA]</scope>
    <source>
        <strain evidence="1 2">KACC 18744</strain>
    </source>
</reference>
<gene>
    <name evidence="1" type="ORF">PQ456_01405</name>
</gene>
<accession>A0AAX3M2T4</accession>
<sequence>MITIILESKTVDRIAKVSQLNNEVYLLQNKSDYKILSELSTVDYDAFAREDMKQLIIELEMLKEDLYDEKDLHHINEIIELTDKCISIPDSYLIFTPF</sequence>
<protein>
    <submittedName>
        <fullName evidence="1">Uncharacterized protein</fullName>
    </submittedName>
</protein>
<evidence type="ECO:0000313" key="1">
    <source>
        <dbReference type="EMBL" id="WCT56213.1"/>
    </source>
</evidence>